<name>A0A292Q364_9PEZI</name>
<evidence type="ECO:0000256" key="1">
    <source>
        <dbReference type="SAM" id="MobiDB-lite"/>
    </source>
</evidence>
<dbReference type="Proteomes" id="UP001412239">
    <property type="component" value="Unassembled WGS sequence"/>
</dbReference>
<feature type="region of interest" description="Disordered" evidence="1">
    <location>
        <begin position="331"/>
        <end position="377"/>
    </location>
</feature>
<reference evidence="2" key="1">
    <citation type="submission" date="2015-10" db="EMBL/GenBank/DDBJ databases">
        <authorList>
            <person name="Regsiter A."/>
            <person name="william w."/>
        </authorList>
    </citation>
    <scope>NUCLEOTIDE SEQUENCE</scope>
    <source>
        <strain evidence="2">Montdore</strain>
    </source>
</reference>
<evidence type="ECO:0000313" key="3">
    <source>
        <dbReference type="Proteomes" id="UP001412239"/>
    </source>
</evidence>
<evidence type="ECO:0000313" key="2">
    <source>
        <dbReference type="EMBL" id="CUS13884.1"/>
    </source>
</evidence>
<organism evidence="2 3">
    <name type="scientific">Tuber aestivum</name>
    <name type="common">summer truffle</name>
    <dbReference type="NCBI Taxonomy" id="59557"/>
    <lineage>
        <taxon>Eukaryota</taxon>
        <taxon>Fungi</taxon>
        <taxon>Dikarya</taxon>
        <taxon>Ascomycota</taxon>
        <taxon>Pezizomycotina</taxon>
        <taxon>Pezizomycetes</taxon>
        <taxon>Pezizales</taxon>
        <taxon>Tuberaceae</taxon>
        <taxon>Tuber</taxon>
    </lineage>
</organism>
<gene>
    <name evidence="2" type="ORF">GSTUAT00002095001</name>
</gene>
<accession>A0A292Q364</accession>
<proteinExistence type="predicted"/>
<protein>
    <recommendedName>
        <fullName evidence="4">RRM domain-containing protein</fullName>
    </recommendedName>
</protein>
<evidence type="ECO:0008006" key="4">
    <source>
        <dbReference type="Google" id="ProtNLM"/>
    </source>
</evidence>
<dbReference type="AlphaFoldDB" id="A0A292Q364"/>
<keyword evidence="3" id="KW-1185">Reference proteome</keyword>
<sequence>MDYSSSFNPLFNSATTANNSTFANSAFDASVTVPDFTKEKKFTEWHKKQGIPAPQDYPSFANQPAPFSSLRQNPNVPTAASSYIHKVSTLQPATDARASLLEADAHGGLNEPLEGRRKPTHYRHLLQAPPVVTGPETPLDLARKFALLPAPFDLGSLFRISRTRNRSSSMTDDQPLHAADTNVPPLLSIYDSMPFDPAPLESKPADATFTPTQVRVANFSEDRFPDLIRSLRRYYGVILEPYSGLPANESKFHDPDIVPREQLDAKTLRKAQPLAGADGGPGHWVRITFGEREAAERAVAGSAKGELVIGGRTIIITFWTEDPIIDNPLPYTSSQMDIDPPPTPLRRSSSQALASPRSLRRLPTGFEEPAPGGGEGGNVYSEHMPGAKIIVPKPVEFAKSEGWFSGLAGSLVSGPKAVVAGGQRSGGGWSLPSVYGYVMDDLVGLKRL</sequence>
<dbReference type="EMBL" id="LN890966">
    <property type="protein sequence ID" value="CUS13884.1"/>
    <property type="molecule type" value="Genomic_DNA"/>
</dbReference>